<evidence type="ECO:0000256" key="5">
    <source>
        <dbReference type="ARBA" id="ARBA00023077"/>
    </source>
</evidence>
<evidence type="ECO:0000256" key="9">
    <source>
        <dbReference type="RuleBase" id="RU003357"/>
    </source>
</evidence>
<organism evidence="13 14">
    <name type="scientific">Gallibacterium genomosp. 1</name>
    <dbReference type="NCBI Taxonomy" id="155515"/>
    <lineage>
        <taxon>Bacteria</taxon>
        <taxon>Pseudomonadati</taxon>
        <taxon>Pseudomonadota</taxon>
        <taxon>Gammaproteobacteria</taxon>
        <taxon>Pasteurellales</taxon>
        <taxon>Pasteurellaceae</taxon>
        <taxon>Gallibacterium</taxon>
    </lineage>
</organism>
<comment type="similarity">
    <text evidence="8 9">Belongs to the TonB-dependent receptor family.</text>
</comment>
<evidence type="ECO:0000256" key="1">
    <source>
        <dbReference type="ARBA" id="ARBA00004571"/>
    </source>
</evidence>
<reference evidence="13 14" key="1">
    <citation type="submission" date="2014-08" db="EMBL/GenBank/DDBJ databases">
        <title>Chaperone-usher fimbriae in a diverse selection of Gallibacterium genomes.</title>
        <authorList>
            <person name="Kudirkiene E."/>
            <person name="Bager R.J."/>
            <person name="Johnson T.J."/>
            <person name="Bojesen A.M."/>
        </authorList>
    </citation>
    <scope>NUCLEOTIDE SEQUENCE [LARGE SCALE GENOMIC DNA]</scope>
    <source>
        <strain evidence="13 14">CCM5974</strain>
    </source>
</reference>
<feature type="domain" description="TonB-dependent receptor-like beta-barrel" evidence="11">
    <location>
        <begin position="260"/>
        <end position="682"/>
    </location>
</feature>
<dbReference type="InterPro" id="IPR012910">
    <property type="entry name" value="Plug_dom"/>
</dbReference>
<feature type="domain" description="TonB-dependent receptor plug" evidence="12">
    <location>
        <begin position="66"/>
        <end position="159"/>
    </location>
</feature>
<dbReference type="InterPro" id="IPR000531">
    <property type="entry name" value="Beta-barrel_TonB"/>
</dbReference>
<accession>A0A0A2Y030</accession>
<dbReference type="eggNOG" id="COG4773">
    <property type="taxonomic scope" value="Bacteria"/>
</dbReference>
<evidence type="ECO:0000259" key="12">
    <source>
        <dbReference type="Pfam" id="PF07715"/>
    </source>
</evidence>
<dbReference type="STRING" id="155515.JP36_04410"/>
<evidence type="ECO:0000256" key="10">
    <source>
        <dbReference type="SAM" id="SignalP"/>
    </source>
</evidence>
<dbReference type="InterPro" id="IPR036942">
    <property type="entry name" value="Beta-barrel_TonB_sf"/>
</dbReference>
<dbReference type="Pfam" id="PF07715">
    <property type="entry name" value="Plug"/>
    <property type="match status" value="1"/>
</dbReference>
<evidence type="ECO:0000256" key="3">
    <source>
        <dbReference type="ARBA" id="ARBA00022452"/>
    </source>
</evidence>
<evidence type="ECO:0000313" key="13">
    <source>
        <dbReference type="EMBL" id="KGQ37988.1"/>
    </source>
</evidence>
<evidence type="ECO:0000256" key="6">
    <source>
        <dbReference type="ARBA" id="ARBA00023136"/>
    </source>
</evidence>
<dbReference type="Proteomes" id="UP000030539">
    <property type="component" value="Unassembled WGS sequence"/>
</dbReference>
<proteinExistence type="inferred from homology"/>
<evidence type="ECO:0000256" key="7">
    <source>
        <dbReference type="ARBA" id="ARBA00023237"/>
    </source>
</evidence>
<keyword evidence="5 9" id="KW-0798">TonB box</keyword>
<dbReference type="PANTHER" id="PTHR32552">
    <property type="entry name" value="FERRICHROME IRON RECEPTOR-RELATED"/>
    <property type="match status" value="1"/>
</dbReference>
<feature type="chain" id="PRO_5001996970" evidence="10">
    <location>
        <begin position="23"/>
        <end position="716"/>
    </location>
</feature>
<feature type="signal peptide" evidence="10">
    <location>
        <begin position="1"/>
        <end position="22"/>
    </location>
</feature>
<keyword evidence="3 8" id="KW-1134">Transmembrane beta strand</keyword>
<dbReference type="Gene3D" id="2.170.130.10">
    <property type="entry name" value="TonB-dependent receptor, plug domain"/>
    <property type="match status" value="1"/>
</dbReference>
<name>A0A0A2Y030_9PAST</name>
<keyword evidence="6 8" id="KW-0472">Membrane</keyword>
<evidence type="ECO:0000259" key="11">
    <source>
        <dbReference type="Pfam" id="PF00593"/>
    </source>
</evidence>
<dbReference type="PROSITE" id="PS52016">
    <property type="entry name" value="TONB_DEPENDENT_REC_3"/>
    <property type="match status" value="1"/>
</dbReference>
<keyword evidence="4 8" id="KW-0812">Transmembrane</keyword>
<evidence type="ECO:0000256" key="8">
    <source>
        <dbReference type="PROSITE-ProRule" id="PRU01360"/>
    </source>
</evidence>
<gene>
    <name evidence="13" type="ORF">JP36_04410</name>
</gene>
<dbReference type="GO" id="GO:0015344">
    <property type="term" value="F:siderophore uptake transmembrane transporter activity"/>
    <property type="evidence" value="ECO:0007669"/>
    <property type="project" value="TreeGrafter"/>
</dbReference>
<dbReference type="GO" id="GO:0009279">
    <property type="term" value="C:cell outer membrane"/>
    <property type="evidence" value="ECO:0007669"/>
    <property type="project" value="UniProtKB-SubCell"/>
</dbReference>
<sequence length="716" mass="80908">MKAKKIFFYISISLSFSLYVNANSDFSDDDTLEQVEVITELERYKATNKLKSDVNLSLLGQQTAFTAPISVVNYNQQAIEQTEARNIVDAIAKMDASVMNFGGETNTLSGIYVRGLQLDARQFSVNGLAGLYSSYNSPLSAVASAQLIKGASTATVGMDPEGSSGASVNIQTKRATDTPINILGMRWYSQDRTQPYFDFGRRFGNNNQWGIRISGLYRDGDTTREQFSERNKEIAIGADYQGDKLHAAIDYMYTKRATKGGRARIQDIQDLDFALATAPDGAINLIPHWSGQTTEDQTVMATFEYDLPYQMMLSGGIGHMASKYYGAFGQIRMTDPQTYNIQSMRAMDYKINTTSANLKLHGDFNTHSISHNWNIAWDSVIRTRDFKQSPVIDYKKDKTFRNINLYNPVFPNSPTYKALVQSTNEKVQAHSIAFADTLGFFEDELRLTVGGRYQWIKQTDYQSGTKADNHRFSPMLTLAYQPTSNLIWYANYLEDLEPGAVDEDGVMSKPLVSKQIELGIRKNWGEQYTTTLSIYQLSRPGTITSKAANNYQRKAGEQQGKERNRGIEFNLYANLLNGYLRSNLGISYNKGELLDYANWAGQIIDGTQVASPRIIAKAGIEWDTPFIQGLTLNSALQYYSSSYQDYAKKYKFPSYTTVDIGAKYAFKLQQQQFILKLGVENLFNKHYWQVQRGRYDRSFAVLGMPRTYWANIELSF</sequence>
<dbReference type="SUPFAM" id="SSF56935">
    <property type="entry name" value="Porins"/>
    <property type="match status" value="1"/>
</dbReference>
<comment type="subcellular location">
    <subcellularLocation>
        <location evidence="1 8">Cell outer membrane</location>
        <topology evidence="1 8">Multi-pass membrane protein</topology>
    </subcellularLocation>
</comment>
<evidence type="ECO:0000256" key="4">
    <source>
        <dbReference type="ARBA" id="ARBA00022692"/>
    </source>
</evidence>
<evidence type="ECO:0000256" key="2">
    <source>
        <dbReference type="ARBA" id="ARBA00022448"/>
    </source>
</evidence>
<keyword evidence="7 8" id="KW-0998">Cell outer membrane</keyword>
<protein>
    <submittedName>
        <fullName evidence="13">Ligand-gated channel protein</fullName>
    </submittedName>
</protein>
<dbReference type="InterPro" id="IPR037066">
    <property type="entry name" value="Plug_dom_sf"/>
</dbReference>
<dbReference type="PANTHER" id="PTHR32552:SF82">
    <property type="entry name" value="FCUA PROTEIN"/>
    <property type="match status" value="1"/>
</dbReference>
<keyword evidence="2 8" id="KW-0813">Transport</keyword>
<comment type="caution">
    <text evidence="13">The sequence shown here is derived from an EMBL/GenBank/DDBJ whole genome shotgun (WGS) entry which is preliminary data.</text>
</comment>
<keyword evidence="10" id="KW-0732">Signal</keyword>
<evidence type="ECO:0000313" key="14">
    <source>
        <dbReference type="Proteomes" id="UP000030539"/>
    </source>
</evidence>
<dbReference type="RefSeq" id="WP_039172300.1">
    <property type="nucleotide sequence ID" value="NZ_JPXX01000011.1"/>
</dbReference>
<dbReference type="CDD" id="cd01347">
    <property type="entry name" value="ligand_gated_channel"/>
    <property type="match status" value="1"/>
</dbReference>
<dbReference type="Gene3D" id="2.40.170.20">
    <property type="entry name" value="TonB-dependent receptor, beta-barrel domain"/>
    <property type="match status" value="1"/>
</dbReference>
<dbReference type="EMBL" id="JPXX01000011">
    <property type="protein sequence ID" value="KGQ37988.1"/>
    <property type="molecule type" value="Genomic_DNA"/>
</dbReference>
<dbReference type="AlphaFoldDB" id="A0A0A2Y030"/>
<dbReference type="InterPro" id="IPR039426">
    <property type="entry name" value="TonB-dep_rcpt-like"/>
</dbReference>
<dbReference type="Pfam" id="PF00593">
    <property type="entry name" value="TonB_dep_Rec_b-barrel"/>
    <property type="match status" value="1"/>
</dbReference>